<feature type="non-terminal residue" evidence="1">
    <location>
        <position position="200"/>
    </location>
</feature>
<name>A0A9N9IS49_9GLOM</name>
<dbReference type="AlphaFoldDB" id="A0A9N9IS49"/>
<reference evidence="1" key="1">
    <citation type="submission" date="2021-06" db="EMBL/GenBank/DDBJ databases">
        <authorList>
            <person name="Kallberg Y."/>
            <person name="Tangrot J."/>
            <person name="Rosling A."/>
        </authorList>
    </citation>
    <scope>NUCLEOTIDE SEQUENCE</scope>
    <source>
        <strain evidence="1">IN212</strain>
    </source>
</reference>
<evidence type="ECO:0000313" key="1">
    <source>
        <dbReference type="EMBL" id="CAG8744584.1"/>
    </source>
</evidence>
<organism evidence="1 2">
    <name type="scientific">Racocetra fulgida</name>
    <dbReference type="NCBI Taxonomy" id="60492"/>
    <lineage>
        <taxon>Eukaryota</taxon>
        <taxon>Fungi</taxon>
        <taxon>Fungi incertae sedis</taxon>
        <taxon>Mucoromycota</taxon>
        <taxon>Glomeromycotina</taxon>
        <taxon>Glomeromycetes</taxon>
        <taxon>Diversisporales</taxon>
        <taxon>Gigasporaceae</taxon>
        <taxon>Racocetra</taxon>
    </lineage>
</organism>
<gene>
    <name evidence="1" type="ORF">RFULGI_LOCUS13128</name>
</gene>
<accession>A0A9N9IS49</accession>
<comment type="caution">
    <text evidence="1">The sequence shown here is derived from an EMBL/GenBank/DDBJ whole genome shotgun (WGS) entry which is preliminary data.</text>
</comment>
<keyword evidence="2" id="KW-1185">Reference proteome</keyword>
<dbReference type="Proteomes" id="UP000789396">
    <property type="component" value="Unassembled WGS sequence"/>
</dbReference>
<evidence type="ECO:0000313" key="2">
    <source>
        <dbReference type="Proteomes" id="UP000789396"/>
    </source>
</evidence>
<sequence>MEELKRGSSFTQIPWQTHRPNAILQELYGGDYKLDESDNTYIKYYEINDKKAKGVSCFVPLETPHNVPSERLNGSEIPRYFLPEGLYLPEGFPSGDQGGLHFVIAPTKRMKKEQYEQTVKELDWQLCTIKASAEMNELISRDDDLEDLLQHEPRAYIVFSILARMNSNIPTTHVTELIYLGDILGELEDAFKWKKSEFCA</sequence>
<dbReference type="OrthoDB" id="2303598at2759"/>
<protein>
    <submittedName>
        <fullName evidence="1">5590_t:CDS:1</fullName>
    </submittedName>
</protein>
<proteinExistence type="predicted"/>
<dbReference type="EMBL" id="CAJVPZ010033539">
    <property type="protein sequence ID" value="CAG8744584.1"/>
    <property type="molecule type" value="Genomic_DNA"/>
</dbReference>